<reference evidence="4" key="1">
    <citation type="submission" date="2016-11" db="EMBL/GenBank/DDBJ databases">
        <authorList>
            <person name="Varghese N."/>
            <person name="Submissions S."/>
        </authorList>
    </citation>
    <scope>NUCLEOTIDE SEQUENCE [LARGE SCALE GENOMIC DNA]</scope>
    <source>
        <strain evidence="4">DSM 24579</strain>
    </source>
</reference>
<feature type="domain" description="DUF4468" evidence="2">
    <location>
        <begin position="31"/>
        <end position="112"/>
    </location>
</feature>
<dbReference type="OrthoDB" id="1430410at2"/>
<evidence type="ECO:0000256" key="1">
    <source>
        <dbReference type="SAM" id="SignalP"/>
    </source>
</evidence>
<gene>
    <name evidence="3" type="ORF">SAMN05444483_102331</name>
</gene>
<dbReference type="RefSeq" id="WP_072877479.1">
    <property type="nucleotide sequence ID" value="NZ_FQVT01000002.1"/>
</dbReference>
<dbReference type="EMBL" id="FQVT01000002">
    <property type="protein sequence ID" value="SHF77249.1"/>
    <property type="molecule type" value="Genomic_DNA"/>
</dbReference>
<dbReference type="STRING" id="1073325.SAMN05444483_102331"/>
<organism evidence="3 4">
    <name type="scientific">Salegentibacter echinorum</name>
    <dbReference type="NCBI Taxonomy" id="1073325"/>
    <lineage>
        <taxon>Bacteria</taxon>
        <taxon>Pseudomonadati</taxon>
        <taxon>Bacteroidota</taxon>
        <taxon>Flavobacteriia</taxon>
        <taxon>Flavobacteriales</taxon>
        <taxon>Flavobacteriaceae</taxon>
        <taxon>Salegentibacter</taxon>
    </lineage>
</organism>
<accession>A0A1M5EDC6</accession>
<name>A0A1M5EDC6_SALEC</name>
<dbReference type="Proteomes" id="UP000183945">
    <property type="component" value="Unassembled WGS sequence"/>
</dbReference>
<dbReference type="InterPro" id="IPR027823">
    <property type="entry name" value="DUF4468"/>
</dbReference>
<evidence type="ECO:0000259" key="2">
    <source>
        <dbReference type="Pfam" id="PF14730"/>
    </source>
</evidence>
<evidence type="ECO:0000313" key="3">
    <source>
        <dbReference type="EMBL" id="SHF77249.1"/>
    </source>
</evidence>
<dbReference type="Pfam" id="PF14730">
    <property type="entry name" value="DUF4468"/>
    <property type="match status" value="1"/>
</dbReference>
<dbReference type="PROSITE" id="PS51257">
    <property type="entry name" value="PROKAR_LIPOPROTEIN"/>
    <property type="match status" value="1"/>
</dbReference>
<evidence type="ECO:0000313" key="4">
    <source>
        <dbReference type="Proteomes" id="UP000183945"/>
    </source>
</evidence>
<feature type="chain" id="PRO_5012635282" description="DUF4468 domain-containing protein" evidence="1">
    <location>
        <begin position="24"/>
        <end position="155"/>
    </location>
</feature>
<protein>
    <recommendedName>
        <fullName evidence="2">DUF4468 domain-containing protein</fullName>
    </recommendedName>
</protein>
<proteinExistence type="predicted"/>
<keyword evidence="1" id="KW-0732">Signal</keyword>
<feature type="signal peptide" evidence="1">
    <location>
        <begin position="1"/>
        <end position="23"/>
    </location>
</feature>
<sequence length="155" mass="17443">MNKFLLFLSLISVSFLTSCGSLTTSDNTPITKVVPVENTSKNELYVRANNWMVEAFNDAESVVQFTDKESGTITGKYYLSPITSANQYGPGQDAYAIINIQVKDDASKITVTPEEFQYMKGNMYTLYKEEDAKNKINNLISSFEESIVEKDNSDW</sequence>
<keyword evidence="4" id="KW-1185">Reference proteome</keyword>
<dbReference type="Gene3D" id="3.30.530.80">
    <property type="match status" value="1"/>
</dbReference>
<dbReference type="AlphaFoldDB" id="A0A1M5EDC6"/>